<dbReference type="Proteomes" id="UP000314294">
    <property type="component" value="Unassembled WGS sequence"/>
</dbReference>
<comment type="caution">
    <text evidence="2">The sequence shown here is derived from an EMBL/GenBank/DDBJ whole genome shotgun (WGS) entry which is preliminary data.</text>
</comment>
<name>A0A4Z2FE54_9TELE</name>
<organism evidence="2 3">
    <name type="scientific">Liparis tanakae</name>
    <name type="common">Tanaka's snailfish</name>
    <dbReference type="NCBI Taxonomy" id="230148"/>
    <lineage>
        <taxon>Eukaryota</taxon>
        <taxon>Metazoa</taxon>
        <taxon>Chordata</taxon>
        <taxon>Craniata</taxon>
        <taxon>Vertebrata</taxon>
        <taxon>Euteleostomi</taxon>
        <taxon>Actinopterygii</taxon>
        <taxon>Neopterygii</taxon>
        <taxon>Teleostei</taxon>
        <taxon>Neoteleostei</taxon>
        <taxon>Acanthomorphata</taxon>
        <taxon>Eupercaria</taxon>
        <taxon>Perciformes</taxon>
        <taxon>Cottioidei</taxon>
        <taxon>Cottales</taxon>
        <taxon>Liparidae</taxon>
        <taxon>Liparis</taxon>
    </lineage>
</organism>
<reference evidence="2 3" key="1">
    <citation type="submission" date="2019-03" db="EMBL/GenBank/DDBJ databases">
        <title>First draft genome of Liparis tanakae, snailfish: a comprehensive survey of snailfish specific genes.</title>
        <authorList>
            <person name="Kim W."/>
            <person name="Song I."/>
            <person name="Jeong J.-H."/>
            <person name="Kim D."/>
            <person name="Kim S."/>
            <person name="Ryu S."/>
            <person name="Song J.Y."/>
            <person name="Lee S.K."/>
        </authorList>
    </citation>
    <scope>NUCLEOTIDE SEQUENCE [LARGE SCALE GENOMIC DNA]</scope>
    <source>
        <tissue evidence="2">Muscle</tissue>
    </source>
</reference>
<evidence type="ECO:0000256" key="1">
    <source>
        <dbReference type="SAM" id="MobiDB-lite"/>
    </source>
</evidence>
<feature type="region of interest" description="Disordered" evidence="1">
    <location>
        <begin position="45"/>
        <end position="87"/>
    </location>
</feature>
<protein>
    <submittedName>
        <fullName evidence="2">Uncharacterized protein</fullName>
    </submittedName>
</protein>
<evidence type="ECO:0000313" key="3">
    <source>
        <dbReference type="Proteomes" id="UP000314294"/>
    </source>
</evidence>
<feature type="region of interest" description="Disordered" evidence="1">
    <location>
        <begin position="1"/>
        <end position="21"/>
    </location>
</feature>
<gene>
    <name evidence="2" type="ORF">EYF80_050769</name>
</gene>
<sequence>MTLSDGDGGEEEEDNKRHMGIHRRYSTVLNLQDCELHNNHQAQRAGTLTVKLGGSDAHDDDGQGESRRLQGRQRRRRSARLTGANRL</sequence>
<feature type="compositionally biased region" description="Basic residues" evidence="1">
    <location>
        <begin position="69"/>
        <end position="79"/>
    </location>
</feature>
<dbReference type="EMBL" id="SRLO01001312">
    <property type="protein sequence ID" value="TNN39063.1"/>
    <property type="molecule type" value="Genomic_DNA"/>
</dbReference>
<feature type="compositionally biased region" description="Basic and acidic residues" evidence="1">
    <location>
        <begin position="56"/>
        <end position="68"/>
    </location>
</feature>
<accession>A0A4Z2FE54</accession>
<dbReference type="AlphaFoldDB" id="A0A4Z2FE54"/>
<keyword evidence="3" id="KW-1185">Reference proteome</keyword>
<evidence type="ECO:0000313" key="2">
    <source>
        <dbReference type="EMBL" id="TNN39063.1"/>
    </source>
</evidence>
<proteinExistence type="predicted"/>